<keyword evidence="2 7" id="KW-0812">Transmembrane</keyword>
<feature type="transmembrane region" description="Helical" evidence="7">
    <location>
        <begin position="15"/>
        <end position="35"/>
    </location>
</feature>
<feature type="region of interest" description="Disordered" evidence="6">
    <location>
        <begin position="875"/>
        <end position="924"/>
    </location>
</feature>
<evidence type="ECO:0000256" key="6">
    <source>
        <dbReference type="SAM" id="MobiDB-lite"/>
    </source>
</evidence>
<dbReference type="OMA" id="TAGIHDY"/>
<reference evidence="10" key="2">
    <citation type="submission" date="2025-09" db="UniProtKB">
        <authorList>
            <consortium name="Ensembl"/>
        </authorList>
    </citation>
    <scope>IDENTIFICATION</scope>
</reference>
<dbReference type="InterPro" id="IPR027970">
    <property type="entry name" value="SPATA31-like"/>
</dbReference>
<protein>
    <submittedName>
        <fullName evidence="10">Uncharacterized protein</fullName>
    </submittedName>
</protein>
<feature type="compositionally biased region" description="Pro residues" evidence="6">
    <location>
        <begin position="1036"/>
        <end position="1045"/>
    </location>
</feature>
<evidence type="ECO:0000256" key="4">
    <source>
        <dbReference type="ARBA" id="ARBA00023136"/>
    </source>
</evidence>
<reference evidence="10" key="1">
    <citation type="submission" date="2025-08" db="UniProtKB">
        <authorList>
            <consortium name="Ensembl"/>
        </authorList>
    </citation>
    <scope>IDENTIFICATION</scope>
</reference>
<feature type="compositionally biased region" description="Basic and acidic residues" evidence="6">
    <location>
        <begin position="1001"/>
        <end position="1014"/>
    </location>
</feature>
<dbReference type="Pfam" id="PF14650">
    <property type="entry name" value="FAM75"/>
    <property type="match status" value="2"/>
</dbReference>
<dbReference type="Proteomes" id="UP000694381">
    <property type="component" value="Unassembled WGS sequence"/>
</dbReference>
<comment type="similarity">
    <text evidence="5">Belongs to the SPATA31 family.</text>
</comment>
<evidence type="ECO:0000313" key="11">
    <source>
        <dbReference type="Proteomes" id="UP000694381"/>
    </source>
</evidence>
<evidence type="ECO:0000256" key="7">
    <source>
        <dbReference type="SAM" id="Phobius"/>
    </source>
</evidence>
<evidence type="ECO:0000256" key="2">
    <source>
        <dbReference type="ARBA" id="ARBA00022692"/>
    </source>
</evidence>
<dbReference type="GeneTree" id="ENSGT00950000183043"/>
<gene>
    <name evidence="10" type="primary">LOC103741610</name>
</gene>
<proteinExistence type="inferred from homology"/>
<name>A0A8C6RKH0_NANGA</name>
<dbReference type="AlphaFoldDB" id="A0A8C6RKH0"/>
<dbReference type="PANTHER" id="PTHR21859:SF15">
    <property type="entry name" value="PROTEIN SPATA31F1-RELATED"/>
    <property type="match status" value="1"/>
</dbReference>
<evidence type="ECO:0000259" key="9">
    <source>
        <dbReference type="Pfam" id="PF15371"/>
    </source>
</evidence>
<feature type="domain" description="SPATA31-like" evidence="9">
    <location>
        <begin position="52"/>
        <end position="134"/>
    </location>
</feature>
<dbReference type="Pfam" id="PF15371">
    <property type="entry name" value="DUF4599"/>
    <property type="match status" value="1"/>
</dbReference>
<feature type="compositionally biased region" description="Polar residues" evidence="6">
    <location>
        <begin position="1017"/>
        <end position="1028"/>
    </location>
</feature>
<dbReference type="PANTHER" id="PTHR21859">
    <property type="entry name" value="ACROSOME-SPECIFIC PROTEIN"/>
    <property type="match status" value="1"/>
</dbReference>
<feature type="region of interest" description="Disordered" evidence="6">
    <location>
        <begin position="996"/>
        <end position="1063"/>
    </location>
</feature>
<evidence type="ECO:0000259" key="8">
    <source>
        <dbReference type="Pfam" id="PF14650"/>
    </source>
</evidence>
<accession>A0A8C6RKH0</accession>
<evidence type="ECO:0000256" key="1">
    <source>
        <dbReference type="ARBA" id="ARBA00004167"/>
    </source>
</evidence>
<sequence>MLNSECFLWDIEYPFYAYSFIFITILLAWQVTRTYQQLKLEPKRSCCRHHRKVRQRARDAASTARRLCQEEAEKPRELLSIMKSQSWQSVRQLLCVNSCCQICDAATLEIQQLLESEKSQISSALLGLSQGSSCLEMLSTSSASFEQNMELYSRHPTDFSVVPVTATLPQPTGHLTQSTNAVNVQKDWDDHLQLGPELSDMPVVSEIMASSRPEEPAFLVVDEEIIQNKPKLDQENQDHHQLKSSVSLLCLNPEITNLTHTMSLHMNSILPAHLPLLSPKAHRLLEVHVKKWIHFQKWGLPRRVEESLKQLMPDPTLFCRSGKNQLSSILNKTTKVTIDKIKTVSHQTKSSCLAGQPTQTCWVSEWSLENMEQINHWHQIQTYNALASQEFEPPLAQANDSASNFQKKYNQLFCGLPSLHSESLDATFLNSNGLSKNMSKPTSKDPLLLKKPSLFFLSKTPLKSALPPSPTSPNGKSSYEYEGAQVSVPFLTLDECEALECHLLQKQVKLQWGPPAVFLRSWYTQSHLQCEPHDKAQTPKTVKTSWPRIPFSPLTRELCFPEHTCRLLEFHLQKQLIHLRWGLPQKIQRSIQLFLSSTDQKPPPCSNRALPNVSISQPEGLKAVGSGTMFSPTVSKGLIPMPQMFAQSKAILQSHIDSKCKQVHQGKVPAHICSSWECRIPGGSAEGSPFPCISQGEPLKLQAESNLNLHDKGTPWIPKALDQEKKAVPHAFIEHCKRPQSLSKDIIKKLETILQHKYLAFLSGLPSLYCVALSRPTSLAVTNRSRIPEMLLPKPSKVLLKSCTDDDNKDSVDTAEKLQPELQVKGMMERTRPHSTNPYSNTHILAKLNFHMKKKVLAMQFGISEKENQFKEETVIGPKNQSKQKSLKSLNNQESTVLQKPKEDADLGLSQTNGKGHHTGQQKQATELQAVYHNQKQPDSAQWASKISQFSRDLTEAQMLCVDVEASDENSNLEELHRKSKVAENIGEEDAGLVLSQTNGEGHHTGEQSPEKKFPNNKPQGSQKQKPSFHSVAPCPWSPQHPPQPKFQNPHPNILGRKDSEHDLPVSESKVNVILKPSRTPGIVQPTVYQASQGHPFLGPPSMIPASPHKKPNFPESSWRSKMKSFLYSISPKMKGKTHTETMFSTVGKVTKTTKENFEKNLTQAKSSTKETETEISRGPKPQSVPPDKPVGTPEKLRLRSRQQGSASGPGNARHCPRHCPQLAHAAQHGN</sequence>
<dbReference type="GO" id="GO:0016020">
    <property type="term" value="C:membrane"/>
    <property type="evidence" value="ECO:0007669"/>
    <property type="project" value="UniProtKB-SubCell"/>
</dbReference>
<feature type="domain" description="SPATA31" evidence="8">
    <location>
        <begin position="403"/>
        <end position="436"/>
    </location>
</feature>
<keyword evidence="4 7" id="KW-0472">Membrane</keyword>
<evidence type="ECO:0000256" key="5">
    <source>
        <dbReference type="ARBA" id="ARBA00035009"/>
    </source>
</evidence>
<evidence type="ECO:0000313" key="10">
    <source>
        <dbReference type="Ensembl" id="ENSNGAP00000019738.1"/>
    </source>
</evidence>
<keyword evidence="11" id="KW-1185">Reference proteome</keyword>
<organism evidence="10 11">
    <name type="scientific">Nannospalax galili</name>
    <name type="common">Northern Israeli blind subterranean mole rat</name>
    <name type="synonym">Spalax galili</name>
    <dbReference type="NCBI Taxonomy" id="1026970"/>
    <lineage>
        <taxon>Eukaryota</taxon>
        <taxon>Metazoa</taxon>
        <taxon>Chordata</taxon>
        <taxon>Craniata</taxon>
        <taxon>Vertebrata</taxon>
        <taxon>Euteleostomi</taxon>
        <taxon>Mammalia</taxon>
        <taxon>Eutheria</taxon>
        <taxon>Euarchontoglires</taxon>
        <taxon>Glires</taxon>
        <taxon>Rodentia</taxon>
        <taxon>Myomorpha</taxon>
        <taxon>Muroidea</taxon>
        <taxon>Spalacidae</taxon>
        <taxon>Spalacinae</taxon>
        <taxon>Nannospalax</taxon>
    </lineage>
</organism>
<feature type="region of interest" description="Disordered" evidence="6">
    <location>
        <begin position="1158"/>
        <end position="1231"/>
    </location>
</feature>
<comment type="subcellular location">
    <subcellularLocation>
        <location evidence="1">Membrane</location>
        <topology evidence="1">Single-pass membrane protein</topology>
    </subcellularLocation>
</comment>
<feature type="domain" description="SPATA31" evidence="8">
    <location>
        <begin position="464"/>
        <end position="626"/>
    </location>
</feature>
<feature type="compositionally biased region" description="Basic and acidic residues" evidence="6">
    <location>
        <begin position="1168"/>
        <end position="1178"/>
    </location>
</feature>
<keyword evidence="3 7" id="KW-1133">Transmembrane helix</keyword>
<feature type="compositionally biased region" description="Low complexity" evidence="6">
    <location>
        <begin position="879"/>
        <end position="893"/>
    </location>
</feature>
<dbReference type="InterPro" id="IPR039509">
    <property type="entry name" value="SPATA31"/>
</dbReference>
<evidence type="ECO:0000256" key="3">
    <source>
        <dbReference type="ARBA" id="ARBA00022989"/>
    </source>
</evidence>
<dbReference type="Ensembl" id="ENSNGAT00000025402.1">
    <property type="protein sequence ID" value="ENSNGAP00000019738.1"/>
    <property type="gene ID" value="ENSNGAG00000019465.1"/>
</dbReference>